<dbReference type="Proteomes" id="UP000678393">
    <property type="component" value="Unassembled WGS sequence"/>
</dbReference>
<feature type="non-terminal residue" evidence="1">
    <location>
        <position position="1"/>
    </location>
</feature>
<comment type="caution">
    <text evidence="1">The sequence shown here is derived from an EMBL/GenBank/DDBJ whole genome shotgun (WGS) entry which is preliminary data.</text>
</comment>
<reference evidence="1" key="1">
    <citation type="submission" date="2021-04" db="EMBL/GenBank/DDBJ databases">
        <authorList>
            <consortium name="Molecular Ecology Group"/>
        </authorList>
    </citation>
    <scope>NUCLEOTIDE SEQUENCE</scope>
</reference>
<name>A0A8S3YX07_9EUPU</name>
<protein>
    <submittedName>
        <fullName evidence="1">Uncharacterized protein</fullName>
    </submittedName>
</protein>
<feature type="non-terminal residue" evidence="1">
    <location>
        <position position="92"/>
    </location>
</feature>
<evidence type="ECO:0000313" key="2">
    <source>
        <dbReference type="Proteomes" id="UP000678393"/>
    </source>
</evidence>
<proteinExistence type="predicted"/>
<accession>A0A8S3YX07</accession>
<dbReference type="OrthoDB" id="6122107at2759"/>
<organism evidence="1 2">
    <name type="scientific">Candidula unifasciata</name>
    <dbReference type="NCBI Taxonomy" id="100452"/>
    <lineage>
        <taxon>Eukaryota</taxon>
        <taxon>Metazoa</taxon>
        <taxon>Spiralia</taxon>
        <taxon>Lophotrochozoa</taxon>
        <taxon>Mollusca</taxon>
        <taxon>Gastropoda</taxon>
        <taxon>Heterobranchia</taxon>
        <taxon>Euthyneura</taxon>
        <taxon>Panpulmonata</taxon>
        <taxon>Eupulmonata</taxon>
        <taxon>Stylommatophora</taxon>
        <taxon>Helicina</taxon>
        <taxon>Helicoidea</taxon>
        <taxon>Geomitridae</taxon>
        <taxon>Candidula</taxon>
    </lineage>
</organism>
<evidence type="ECO:0000313" key="1">
    <source>
        <dbReference type="EMBL" id="CAG5121474.1"/>
    </source>
</evidence>
<dbReference type="AlphaFoldDB" id="A0A8S3YX07"/>
<dbReference type="EMBL" id="CAJHNH020001095">
    <property type="protein sequence ID" value="CAG5121474.1"/>
    <property type="molecule type" value="Genomic_DNA"/>
</dbReference>
<keyword evidence="2" id="KW-1185">Reference proteome</keyword>
<gene>
    <name evidence="1" type="ORF">CUNI_LOCUS7032</name>
</gene>
<sequence>RVRERKECQDVMANPRSYWRSQSINGSLDTSESDITRMGLAFSCGLLLQDFFSKPPIPSLYPFEKFYLSEPPLVNIGSVSNENLSVITCYNS</sequence>